<reference evidence="2 3" key="1">
    <citation type="submission" date="2022-05" db="EMBL/GenBank/DDBJ databases">
        <authorList>
            <consortium name="Genoscope - CEA"/>
            <person name="William W."/>
        </authorList>
    </citation>
    <scope>NUCLEOTIDE SEQUENCE [LARGE SCALE GENOMIC DNA]</scope>
</reference>
<dbReference type="SUPFAM" id="SSF49785">
    <property type="entry name" value="Galactose-binding domain-like"/>
    <property type="match status" value="1"/>
</dbReference>
<dbReference type="Proteomes" id="UP001159427">
    <property type="component" value="Unassembled WGS sequence"/>
</dbReference>
<protein>
    <recommendedName>
        <fullName evidence="1">F5/8 type C domain-containing protein</fullName>
    </recommendedName>
</protein>
<dbReference type="EMBL" id="CALNXI010000490">
    <property type="protein sequence ID" value="CAH3028083.1"/>
    <property type="molecule type" value="Genomic_DNA"/>
</dbReference>
<dbReference type="InterPro" id="IPR008979">
    <property type="entry name" value="Galactose-bd-like_sf"/>
</dbReference>
<dbReference type="Gene3D" id="2.60.120.260">
    <property type="entry name" value="Galactose-binding domain-like"/>
    <property type="match status" value="1"/>
</dbReference>
<comment type="caution">
    <text evidence="2">The sequence shown here is derived from an EMBL/GenBank/DDBJ whole genome shotgun (WGS) entry which is preliminary data.</text>
</comment>
<sequence>MKPTLPIFKTITCQDLSTNRKKGTPTCMPVGVASTSKIPDAKMTASTFHRHNSGNHWVTSYKLNFSSNAITWKTYNENNAERVFSGNQDRNTIVKHSLRHNVKARFVRFYPVSHYSHPCLRVEIFVLK</sequence>
<dbReference type="PANTHER" id="PTHR24543">
    <property type="entry name" value="MULTICOPPER OXIDASE-RELATED"/>
    <property type="match status" value="1"/>
</dbReference>
<evidence type="ECO:0000313" key="3">
    <source>
        <dbReference type="Proteomes" id="UP001159427"/>
    </source>
</evidence>
<keyword evidence="3" id="KW-1185">Reference proteome</keyword>
<organism evidence="2 3">
    <name type="scientific">Porites evermanni</name>
    <dbReference type="NCBI Taxonomy" id="104178"/>
    <lineage>
        <taxon>Eukaryota</taxon>
        <taxon>Metazoa</taxon>
        <taxon>Cnidaria</taxon>
        <taxon>Anthozoa</taxon>
        <taxon>Hexacorallia</taxon>
        <taxon>Scleractinia</taxon>
        <taxon>Fungiina</taxon>
        <taxon>Poritidae</taxon>
        <taxon>Porites</taxon>
    </lineage>
</organism>
<name>A0ABN8MH44_9CNID</name>
<gene>
    <name evidence="2" type="ORF">PEVE_00033149</name>
</gene>
<proteinExistence type="predicted"/>
<feature type="domain" description="F5/8 type C" evidence="1">
    <location>
        <begin position="55"/>
        <end position="127"/>
    </location>
</feature>
<evidence type="ECO:0000259" key="1">
    <source>
        <dbReference type="PROSITE" id="PS50022"/>
    </source>
</evidence>
<accession>A0ABN8MH44</accession>
<evidence type="ECO:0000313" key="2">
    <source>
        <dbReference type="EMBL" id="CAH3028083.1"/>
    </source>
</evidence>
<dbReference type="PROSITE" id="PS50022">
    <property type="entry name" value="FA58C_3"/>
    <property type="match status" value="1"/>
</dbReference>
<dbReference type="Pfam" id="PF00754">
    <property type="entry name" value="F5_F8_type_C"/>
    <property type="match status" value="1"/>
</dbReference>
<dbReference type="InterPro" id="IPR000421">
    <property type="entry name" value="FA58C"/>
</dbReference>